<protein>
    <submittedName>
        <fullName evidence="1">Uncharacterized protein</fullName>
    </submittedName>
</protein>
<proteinExistence type="predicted"/>
<accession>A0AAU0UH93</accession>
<dbReference type="Proteomes" id="UP001329915">
    <property type="component" value="Chromosome"/>
</dbReference>
<keyword evidence="2" id="KW-1185">Reference proteome</keyword>
<gene>
    <name evidence="1" type="ORF">MFMK1_000032</name>
</gene>
<evidence type="ECO:0000313" key="2">
    <source>
        <dbReference type="Proteomes" id="UP001329915"/>
    </source>
</evidence>
<dbReference type="RefSeq" id="WP_366923177.1">
    <property type="nucleotide sequence ID" value="NZ_CP121694.1"/>
</dbReference>
<name>A0AAU0UH93_9FIRM</name>
<dbReference type="EMBL" id="CP121694">
    <property type="protein sequence ID" value="WRO20274.1"/>
    <property type="molecule type" value="Genomic_DNA"/>
</dbReference>
<sequence length="48" mass="5479">MSVEGWEYASLSHNAVDRLLDLENSLNTMQKETEPGEEVVVIAFKRNQ</sequence>
<reference evidence="1 2" key="1">
    <citation type="submission" date="2023-04" db="EMBL/GenBank/DDBJ databases">
        <authorList>
            <person name="Hsu D."/>
        </authorList>
    </citation>
    <scope>NUCLEOTIDE SEQUENCE [LARGE SCALE GENOMIC DNA]</scope>
    <source>
        <strain evidence="1 2">MK1</strain>
    </source>
</reference>
<evidence type="ECO:0000313" key="1">
    <source>
        <dbReference type="EMBL" id="WRO20274.1"/>
    </source>
</evidence>
<dbReference type="AlphaFoldDB" id="A0AAU0UH93"/>
<dbReference type="KEGG" id="dbc:MFMK1_000032"/>
<organism evidence="1 2">
    <name type="scientific">Metallumcola ferriviriculae</name>
    <dbReference type="NCBI Taxonomy" id="3039180"/>
    <lineage>
        <taxon>Bacteria</taxon>
        <taxon>Bacillati</taxon>
        <taxon>Bacillota</taxon>
        <taxon>Clostridia</taxon>
        <taxon>Neomoorellales</taxon>
        <taxon>Desulfitibacteraceae</taxon>
        <taxon>Metallumcola</taxon>
    </lineage>
</organism>